<dbReference type="EC" id="2.7.1.39" evidence="3 13"/>
<dbReference type="Gene3D" id="3.30.70.890">
    <property type="entry name" value="GHMP kinase, C-terminal domain"/>
    <property type="match status" value="1"/>
</dbReference>
<name>A0ABR8T240_9BACL</name>
<dbReference type="InterPro" id="IPR000870">
    <property type="entry name" value="Homoserine_kinase"/>
</dbReference>
<comment type="similarity">
    <text evidence="2 13">Belongs to the GHMP kinase family. Homoserine kinase subfamily.</text>
</comment>
<dbReference type="Gene3D" id="3.30.230.10">
    <property type="match status" value="1"/>
</dbReference>
<comment type="pathway">
    <text evidence="1 13">Amino-acid biosynthesis; L-threonine biosynthesis; L-threonine from L-aspartate: step 4/5.</text>
</comment>
<sequence>MNNIVRVKVPASTANLGPGFDSLGMALTLYSYIEMQQAEETCIALHGENLDGIPTDKSNLIYKVAQSVFEEAGVDIPELSISMYSEVPLTRGLGSSASAIIGALVAANELIGSPLTKDRLFTLATQIEKHPDNVGASLFGGFVATAWDGNNAHYVKIDPPKELEILVVIPHFQLSTTKAREALPKSLSLQDAVYNISRSSLLVGAVAAGRYDLLAAAMRDRLHQPYRAELVPGMAEILEQAPLRGALGASLSGAGPTVLALVHREETRKHELENYMLQTMNSHGLEADTLWLQPDHNGVQIMTKKHTDSFLDMVKGEVKA</sequence>
<organism evidence="16 17">
    <name type="scientific">Paenibacillus gallinarum</name>
    <dbReference type="NCBI Taxonomy" id="2762232"/>
    <lineage>
        <taxon>Bacteria</taxon>
        <taxon>Bacillati</taxon>
        <taxon>Bacillota</taxon>
        <taxon>Bacilli</taxon>
        <taxon>Bacillales</taxon>
        <taxon>Paenibacillaceae</taxon>
        <taxon>Paenibacillus</taxon>
    </lineage>
</organism>
<dbReference type="InterPro" id="IPR036554">
    <property type="entry name" value="GHMP_kinase_C_sf"/>
</dbReference>
<keyword evidence="8 13" id="KW-0547">Nucleotide-binding</keyword>
<keyword evidence="7 13" id="KW-0791">Threonine biosynthesis</keyword>
<evidence type="ECO:0000259" key="15">
    <source>
        <dbReference type="Pfam" id="PF08544"/>
    </source>
</evidence>
<evidence type="ECO:0000256" key="7">
    <source>
        <dbReference type="ARBA" id="ARBA00022697"/>
    </source>
</evidence>
<proteinExistence type="inferred from homology"/>
<dbReference type="PROSITE" id="PS00627">
    <property type="entry name" value="GHMP_KINASES_ATP"/>
    <property type="match status" value="1"/>
</dbReference>
<keyword evidence="5 13" id="KW-0028">Amino-acid biosynthesis</keyword>
<dbReference type="EMBL" id="JACSQL010000008">
    <property type="protein sequence ID" value="MBD7969832.1"/>
    <property type="molecule type" value="Genomic_DNA"/>
</dbReference>
<comment type="catalytic activity">
    <reaction evidence="11 13">
        <text>L-homoserine + ATP = O-phospho-L-homoserine + ADP + H(+)</text>
        <dbReference type="Rhea" id="RHEA:13985"/>
        <dbReference type="ChEBI" id="CHEBI:15378"/>
        <dbReference type="ChEBI" id="CHEBI:30616"/>
        <dbReference type="ChEBI" id="CHEBI:57476"/>
        <dbReference type="ChEBI" id="CHEBI:57590"/>
        <dbReference type="ChEBI" id="CHEBI:456216"/>
        <dbReference type="EC" id="2.7.1.39"/>
    </reaction>
</comment>
<gene>
    <name evidence="13" type="primary">thrB</name>
    <name evidence="16" type="ORF">H9647_17365</name>
</gene>
<dbReference type="NCBIfam" id="NF002288">
    <property type="entry name" value="PRK01212.1-4"/>
    <property type="match status" value="1"/>
</dbReference>
<comment type="subcellular location">
    <subcellularLocation>
        <location evidence="13">Cytoplasm</location>
    </subcellularLocation>
</comment>
<evidence type="ECO:0000256" key="4">
    <source>
        <dbReference type="ARBA" id="ARBA00017858"/>
    </source>
</evidence>
<dbReference type="PRINTS" id="PR00958">
    <property type="entry name" value="HOMSERKINASE"/>
</dbReference>
<keyword evidence="13" id="KW-0963">Cytoplasm</keyword>
<dbReference type="PIRSF" id="PIRSF000676">
    <property type="entry name" value="Homoser_kin"/>
    <property type="match status" value="1"/>
</dbReference>
<dbReference type="Proteomes" id="UP000608071">
    <property type="component" value="Unassembled WGS sequence"/>
</dbReference>
<reference evidence="16 17" key="1">
    <citation type="submission" date="2020-08" db="EMBL/GenBank/DDBJ databases">
        <title>A Genomic Blueprint of the Chicken Gut Microbiome.</title>
        <authorList>
            <person name="Gilroy R."/>
            <person name="Ravi A."/>
            <person name="Getino M."/>
            <person name="Pursley I."/>
            <person name="Horton D.L."/>
            <person name="Alikhan N.-F."/>
            <person name="Baker D."/>
            <person name="Gharbi K."/>
            <person name="Hall N."/>
            <person name="Watson M."/>
            <person name="Adriaenssens E.M."/>
            <person name="Foster-Nyarko E."/>
            <person name="Jarju S."/>
            <person name="Secka A."/>
            <person name="Antonio M."/>
            <person name="Oren A."/>
            <person name="Chaudhuri R."/>
            <person name="La Ragione R.M."/>
            <person name="Hildebrand F."/>
            <person name="Pallen M.J."/>
        </authorList>
    </citation>
    <scope>NUCLEOTIDE SEQUENCE [LARGE SCALE GENOMIC DNA]</scope>
    <source>
        <strain evidence="16 17">Sa2BVA9</strain>
    </source>
</reference>
<dbReference type="HAMAP" id="MF_00384">
    <property type="entry name" value="Homoser_kinase"/>
    <property type="match status" value="1"/>
</dbReference>
<dbReference type="GO" id="GO:0004413">
    <property type="term" value="F:homoserine kinase activity"/>
    <property type="evidence" value="ECO:0007669"/>
    <property type="project" value="UniProtKB-EC"/>
</dbReference>
<feature type="binding site" evidence="13">
    <location>
        <begin position="88"/>
        <end position="98"/>
    </location>
    <ligand>
        <name>ATP</name>
        <dbReference type="ChEBI" id="CHEBI:30616"/>
    </ligand>
</feature>
<dbReference type="InterPro" id="IPR006203">
    <property type="entry name" value="GHMP_knse_ATP-bd_CS"/>
</dbReference>
<feature type="domain" description="GHMP kinase N-terminal" evidence="14">
    <location>
        <begin position="59"/>
        <end position="141"/>
    </location>
</feature>
<keyword evidence="10 13" id="KW-0067">ATP-binding</keyword>
<dbReference type="SUPFAM" id="SSF55060">
    <property type="entry name" value="GHMP Kinase, C-terminal domain"/>
    <property type="match status" value="1"/>
</dbReference>
<evidence type="ECO:0000256" key="12">
    <source>
        <dbReference type="ARBA" id="ARBA00049954"/>
    </source>
</evidence>
<dbReference type="NCBIfam" id="TIGR00191">
    <property type="entry name" value="thrB"/>
    <property type="match status" value="1"/>
</dbReference>
<dbReference type="Pfam" id="PF08544">
    <property type="entry name" value="GHMP_kinases_C"/>
    <property type="match status" value="1"/>
</dbReference>
<evidence type="ECO:0000256" key="13">
    <source>
        <dbReference type="HAMAP-Rule" id="MF_00384"/>
    </source>
</evidence>
<accession>A0ABR8T240</accession>
<evidence type="ECO:0000256" key="3">
    <source>
        <dbReference type="ARBA" id="ARBA00012078"/>
    </source>
</evidence>
<dbReference type="InterPro" id="IPR013750">
    <property type="entry name" value="GHMP_kinase_C_dom"/>
</dbReference>
<dbReference type="RefSeq" id="WP_191802281.1">
    <property type="nucleotide sequence ID" value="NZ_JACSQL010000008.1"/>
</dbReference>
<evidence type="ECO:0000313" key="16">
    <source>
        <dbReference type="EMBL" id="MBD7969832.1"/>
    </source>
</evidence>
<dbReference type="InterPro" id="IPR006204">
    <property type="entry name" value="GHMP_kinase_N_dom"/>
</dbReference>
<evidence type="ECO:0000259" key="14">
    <source>
        <dbReference type="Pfam" id="PF00288"/>
    </source>
</evidence>
<evidence type="ECO:0000256" key="9">
    <source>
        <dbReference type="ARBA" id="ARBA00022777"/>
    </source>
</evidence>
<comment type="caution">
    <text evidence="16">The sequence shown here is derived from an EMBL/GenBank/DDBJ whole genome shotgun (WGS) entry which is preliminary data.</text>
</comment>
<evidence type="ECO:0000256" key="6">
    <source>
        <dbReference type="ARBA" id="ARBA00022679"/>
    </source>
</evidence>
<evidence type="ECO:0000256" key="11">
    <source>
        <dbReference type="ARBA" id="ARBA00049375"/>
    </source>
</evidence>
<dbReference type="PANTHER" id="PTHR20861">
    <property type="entry name" value="HOMOSERINE/4-DIPHOSPHOCYTIDYL-2-C-METHYL-D-ERYTHRITOL KINASE"/>
    <property type="match status" value="1"/>
</dbReference>
<evidence type="ECO:0000313" key="17">
    <source>
        <dbReference type="Proteomes" id="UP000608071"/>
    </source>
</evidence>
<evidence type="ECO:0000256" key="10">
    <source>
        <dbReference type="ARBA" id="ARBA00022840"/>
    </source>
</evidence>
<protein>
    <recommendedName>
        <fullName evidence="4 13">Homoserine kinase</fullName>
        <shortName evidence="13">HK</shortName>
        <shortName evidence="13">HSK</shortName>
        <ecNumber evidence="3 13">2.7.1.39</ecNumber>
    </recommendedName>
</protein>
<evidence type="ECO:0000256" key="1">
    <source>
        <dbReference type="ARBA" id="ARBA00005015"/>
    </source>
</evidence>
<dbReference type="InterPro" id="IPR014721">
    <property type="entry name" value="Ribsml_uS5_D2-typ_fold_subgr"/>
</dbReference>
<keyword evidence="9 13" id="KW-0418">Kinase</keyword>
<keyword evidence="6 13" id="KW-0808">Transferase</keyword>
<dbReference type="InterPro" id="IPR020568">
    <property type="entry name" value="Ribosomal_Su5_D2-typ_SF"/>
</dbReference>
<dbReference type="Pfam" id="PF00288">
    <property type="entry name" value="GHMP_kinases_N"/>
    <property type="match status" value="1"/>
</dbReference>
<evidence type="ECO:0000256" key="5">
    <source>
        <dbReference type="ARBA" id="ARBA00022605"/>
    </source>
</evidence>
<keyword evidence="17" id="KW-1185">Reference proteome</keyword>
<dbReference type="PANTHER" id="PTHR20861:SF1">
    <property type="entry name" value="HOMOSERINE KINASE"/>
    <property type="match status" value="1"/>
</dbReference>
<evidence type="ECO:0000256" key="8">
    <source>
        <dbReference type="ARBA" id="ARBA00022741"/>
    </source>
</evidence>
<comment type="function">
    <text evidence="12 13">Catalyzes the ATP-dependent phosphorylation of L-homoserine to L-homoserine phosphate.</text>
</comment>
<dbReference type="SUPFAM" id="SSF54211">
    <property type="entry name" value="Ribosomal protein S5 domain 2-like"/>
    <property type="match status" value="1"/>
</dbReference>
<feature type="domain" description="GHMP kinase C-terminal" evidence="15">
    <location>
        <begin position="204"/>
        <end position="268"/>
    </location>
</feature>
<evidence type="ECO:0000256" key="2">
    <source>
        <dbReference type="ARBA" id="ARBA00007370"/>
    </source>
</evidence>